<dbReference type="Gene3D" id="3.40.640.10">
    <property type="entry name" value="Type I PLP-dependent aspartate aminotransferase-like (Major domain)"/>
    <property type="match status" value="1"/>
</dbReference>
<feature type="domain" description="Alliinase C-terminal" evidence="10">
    <location>
        <begin position="42"/>
        <end position="306"/>
    </location>
</feature>
<evidence type="ECO:0000256" key="1">
    <source>
        <dbReference type="ARBA" id="ARBA00004637"/>
    </source>
</evidence>
<dbReference type="PANTHER" id="PTHR12388:SF0">
    <property type="entry name" value="MITOCHONDRIAL IMPORT INNER MEMBRANE TRANSLOCASE SUBUNIT TIM16"/>
    <property type="match status" value="1"/>
</dbReference>
<evidence type="ECO:0000256" key="2">
    <source>
        <dbReference type="ARBA" id="ARBA00006312"/>
    </source>
</evidence>
<evidence type="ECO:0000313" key="11">
    <source>
        <dbReference type="EMBL" id="PWA38109.1"/>
    </source>
</evidence>
<gene>
    <name evidence="11" type="ORF">CTI12_AA527820</name>
</gene>
<dbReference type="InterPro" id="IPR015421">
    <property type="entry name" value="PyrdxlP-dep_Trfase_major"/>
</dbReference>
<dbReference type="GO" id="GO:0030150">
    <property type="term" value="P:protein import into mitochondrial matrix"/>
    <property type="evidence" value="ECO:0007669"/>
    <property type="project" value="InterPro"/>
</dbReference>
<evidence type="ECO:0000256" key="3">
    <source>
        <dbReference type="ARBA" id="ARBA00008817"/>
    </source>
</evidence>
<accession>A0A2U1KMW4</accession>
<dbReference type="Pfam" id="PF03656">
    <property type="entry name" value="Pam16"/>
    <property type="match status" value="1"/>
</dbReference>
<reference evidence="11 12" key="1">
    <citation type="journal article" date="2018" name="Mol. Plant">
        <title>The genome of Artemisia annua provides insight into the evolution of Asteraceae family and artemisinin biosynthesis.</title>
        <authorList>
            <person name="Shen Q."/>
            <person name="Zhang L."/>
            <person name="Liao Z."/>
            <person name="Wang S."/>
            <person name="Yan T."/>
            <person name="Shi P."/>
            <person name="Liu M."/>
            <person name="Fu X."/>
            <person name="Pan Q."/>
            <person name="Wang Y."/>
            <person name="Lv Z."/>
            <person name="Lu X."/>
            <person name="Zhang F."/>
            <person name="Jiang W."/>
            <person name="Ma Y."/>
            <person name="Chen M."/>
            <person name="Hao X."/>
            <person name="Li L."/>
            <person name="Tang Y."/>
            <person name="Lv G."/>
            <person name="Zhou Y."/>
            <person name="Sun X."/>
            <person name="Brodelius P.E."/>
            <person name="Rose J.K.C."/>
            <person name="Tang K."/>
        </authorList>
    </citation>
    <scope>NUCLEOTIDE SEQUENCE [LARGE SCALE GENOMIC DNA]</scope>
    <source>
        <strain evidence="12">cv. Huhao1</strain>
        <tissue evidence="11">Leaf</tissue>
    </source>
</reference>
<keyword evidence="11" id="KW-0808">Transferase</keyword>
<dbReference type="InterPro" id="IPR036869">
    <property type="entry name" value="J_dom_sf"/>
</dbReference>
<keyword evidence="6" id="KW-0653">Protein transport</keyword>
<evidence type="ECO:0000256" key="8">
    <source>
        <dbReference type="ARBA" id="ARBA00023128"/>
    </source>
</evidence>
<dbReference type="SUPFAM" id="SSF53383">
    <property type="entry name" value="PLP-dependent transferases"/>
    <property type="match status" value="1"/>
</dbReference>
<dbReference type="PANTHER" id="PTHR12388">
    <property type="entry name" value="MITOCHONDRIA ASSOCIATED GRANULOCYTE MACROPHAGE CSF SIGNALING MOLECULE"/>
    <property type="match status" value="1"/>
</dbReference>
<dbReference type="GO" id="GO:0031348">
    <property type="term" value="P:negative regulation of defense response"/>
    <property type="evidence" value="ECO:0007669"/>
    <property type="project" value="UniProtKB-ARBA"/>
</dbReference>
<dbReference type="GO" id="GO:0005744">
    <property type="term" value="C:TIM23 mitochondrial import inner membrane translocase complex"/>
    <property type="evidence" value="ECO:0007669"/>
    <property type="project" value="InterPro"/>
</dbReference>
<evidence type="ECO:0000256" key="5">
    <source>
        <dbReference type="ARBA" id="ARBA00022792"/>
    </source>
</evidence>
<keyword evidence="8" id="KW-0496">Mitochondrion</keyword>
<keyword evidence="7" id="KW-0811">Translocation</keyword>
<dbReference type="EMBL" id="PKPP01015984">
    <property type="protein sequence ID" value="PWA38109.1"/>
    <property type="molecule type" value="Genomic_DNA"/>
</dbReference>
<evidence type="ECO:0000256" key="6">
    <source>
        <dbReference type="ARBA" id="ARBA00022927"/>
    </source>
</evidence>
<dbReference type="Gene3D" id="1.10.287.110">
    <property type="entry name" value="DnaJ domain"/>
    <property type="match status" value="1"/>
</dbReference>
<comment type="caution">
    <text evidence="11">The sequence shown here is derived from an EMBL/GenBank/DDBJ whole genome shotgun (WGS) entry which is preliminary data.</text>
</comment>
<dbReference type="GO" id="GO:0016740">
    <property type="term" value="F:transferase activity"/>
    <property type="evidence" value="ECO:0007669"/>
    <property type="project" value="UniProtKB-KW"/>
</dbReference>
<evidence type="ECO:0000256" key="4">
    <source>
        <dbReference type="ARBA" id="ARBA00022448"/>
    </source>
</evidence>
<dbReference type="AlphaFoldDB" id="A0A2U1KMW4"/>
<dbReference type="GO" id="GO:0016846">
    <property type="term" value="F:carbon-sulfur lyase activity"/>
    <property type="evidence" value="ECO:0007669"/>
    <property type="project" value="InterPro"/>
</dbReference>
<sequence>MNVGEVPYWLDGKVIPDRRRTSLQRSMDLYSVKPVASGPARRQRQAWMARLCYYRGKQESLFKYQSMLFNSNFEDANSWQLNNSSDDMDVIEFVTSPSNPGGDLKTPVLEGKTIYDHVYFWPQFTPIPAPSDQDVMIFSLSKLTGHAGTRFGWALIKDKDVYDKVSTYIKVADLGISKDSQLRALKLLKVVVEDEGRSFFEFGYNTMRDRWERLTLVFAKSSRFSIQQRNPLHCNFFKETRLPSPAYAWVKCERDEDVDCGAILEAENILGTSGSAFSDDDRYVRLNLMKSHGDFNLLMQRLNELVLDAQYTISIIVHVICRKIQAARIVANLIVLGGGILARGLVQAYRQALHNASKTGVAQETLQNAVRRGSKAMTELEARQILGVTEKSSWEEIAQKYDKLFERNATNGSFYLQSKVHRAKECLETVYQPKDMPGGSMG</sequence>
<dbReference type="InterPro" id="IPR005341">
    <property type="entry name" value="Tim16"/>
</dbReference>
<comment type="subcellular location">
    <subcellularLocation>
        <location evidence="1">Mitochondrion inner membrane</location>
        <topology evidence="1">Peripheral membrane protein</topology>
    </subcellularLocation>
</comment>
<evidence type="ECO:0000313" key="12">
    <source>
        <dbReference type="Proteomes" id="UP000245207"/>
    </source>
</evidence>
<keyword evidence="4" id="KW-0813">Transport</keyword>
<protein>
    <submittedName>
        <fullName evidence="11">Pyridoxal phosphate-dependent transferase</fullName>
    </submittedName>
</protein>
<evidence type="ECO:0000256" key="7">
    <source>
        <dbReference type="ARBA" id="ARBA00023010"/>
    </source>
</evidence>
<dbReference type="Proteomes" id="UP000245207">
    <property type="component" value="Unassembled WGS sequence"/>
</dbReference>
<keyword evidence="12" id="KW-1185">Reference proteome</keyword>
<dbReference type="OrthoDB" id="2020362at2759"/>
<evidence type="ECO:0000259" key="10">
    <source>
        <dbReference type="Pfam" id="PF04864"/>
    </source>
</evidence>
<comment type="similarity">
    <text evidence="3">Belongs to the TIM16/PAM16 family.</text>
</comment>
<dbReference type="InterPro" id="IPR015422">
    <property type="entry name" value="PyrdxlP-dep_Trfase_small"/>
</dbReference>
<comment type="similarity">
    <text evidence="2">Belongs to the alliinase family.</text>
</comment>
<dbReference type="Gene3D" id="3.90.1150.10">
    <property type="entry name" value="Aspartate Aminotransferase, domain 1"/>
    <property type="match status" value="1"/>
</dbReference>
<evidence type="ECO:0000256" key="9">
    <source>
        <dbReference type="ARBA" id="ARBA00023136"/>
    </source>
</evidence>
<keyword evidence="5" id="KW-0999">Mitochondrion inner membrane</keyword>
<dbReference type="InterPro" id="IPR015424">
    <property type="entry name" value="PyrdxlP-dep_Trfase"/>
</dbReference>
<dbReference type="FunFam" id="1.10.287.110:FF:000006">
    <property type="entry name" value="Import inner membrane translocase subunit TIM16"/>
    <property type="match status" value="1"/>
</dbReference>
<keyword evidence="9" id="KW-0472">Membrane</keyword>
<dbReference type="InterPro" id="IPR006948">
    <property type="entry name" value="Alliinase_C"/>
</dbReference>
<dbReference type="Pfam" id="PF04864">
    <property type="entry name" value="Alliinase_C"/>
    <property type="match status" value="1"/>
</dbReference>
<organism evidence="11 12">
    <name type="scientific">Artemisia annua</name>
    <name type="common">Sweet wormwood</name>
    <dbReference type="NCBI Taxonomy" id="35608"/>
    <lineage>
        <taxon>Eukaryota</taxon>
        <taxon>Viridiplantae</taxon>
        <taxon>Streptophyta</taxon>
        <taxon>Embryophyta</taxon>
        <taxon>Tracheophyta</taxon>
        <taxon>Spermatophyta</taxon>
        <taxon>Magnoliopsida</taxon>
        <taxon>eudicotyledons</taxon>
        <taxon>Gunneridae</taxon>
        <taxon>Pentapetalae</taxon>
        <taxon>asterids</taxon>
        <taxon>campanulids</taxon>
        <taxon>Asterales</taxon>
        <taxon>Asteraceae</taxon>
        <taxon>Asteroideae</taxon>
        <taxon>Anthemideae</taxon>
        <taxon>Artemisiinae</taxon>
        <taxon>Artemisia</taxon>
    </lineage>
</organism>
<dbReference type="STRING" id="35608.A0A2U1KMW4"/>
<proteinExistence type="inferred from homology"/>
<name>A0A2U1KMW4_ARTAN</name>